<evidence type="ECO:0000313" key="13">
    <source>
        <dbReference type="Proteomes" id="UP001168821"/>
    </source>
</evidence>
<dbReference type="CDD" id="cd03250">
    <property type="entry name" value="ABCC_MRP_domain1"/>
    <property type="match status" value="1"/>
</dbReference>
<dbReference type="FunFam" id="1.20.1560.10:FF:000026">
    <property type="entry name" value="Multidrug resistance-associated protein lethal(2)03659"/>
    <property type="match status" value="1"/>
</dbReference>
<keyword evidence="7 9" id="KW-1133">Transmembrane helix</keyword>
<dbReference type="InterPro" id="IPR044726">
    <property type="entry name" value="ABCC_6TM_D2"/>
</dbReference>
<evidence type="ECO:0000256" key="8">
    <source>
        <dbReference type="ARBA" id="ARBA00023136"/>
    </source>
</evidence>
<comment type="caution">
    <text evidence="12">The sequence shown here is derived from an EMBL/GenBank/DDBJ whole genome shotgun (WGS) entry which is preliminary data.</text>
</comment>
<feature type="domain" description="ABC transmembrane type-1" evidence="11">
    <location>
        <begin position="88"/>
        <end position="329"/>
    </location>
</feature>
<dbReference type="InterPro" id="IPR027417">
    <property type="entry name" value="P-loop_NTPase"/>
</dbReference>
<dbReference type="PANTHER" id="PTHR24223:SF448">
    <property type="entry name" value="FI20146P1-RELATED"/>
    <property type="match status" value="1"/>
</dbReference>
<dbReference type="InterPro" id="IPR003439">
    <property type="entry name" value="ABC_transporter-like_ATP-bd"/>
</dbReference>
<dbReference type="Gene3D" id="1.20.1560.10">
    <property type="entry name" value="ABC transporter type 1, transmembrane domain"/>
    <property type="match status" value="2"/>
</dbReference>
<dbReference type="GO" id="GO:0016887">
    <property type="term" value="F:ATP hydrolysis activity"/>
    <property type="evidence" value="ECO:0007669"/>
    <property type="project" value="InterPro"/>
</dbReference>
<dbReference type="FunFam" id="3.40.50.300:FF:000163">
    <property type="entry name" value="Multidrug resistance-associated protein member 4"/>
    <property type="match status" value="1"/>
</dbReference>
<dbReference type="EMBL" id="JALNTZ010000002">
    <property type="protein sequence ID" value="KAJ3661793.1"/>
    <property type="molecule type" value="Genomic_DNA"/>
</dbReference>
<evidence type="ECO:0000259" key="11">
    <source>
        <dbReference type="PROSITE" id="PS50929"/>
    </source>
</evidence>
<dbReference type="Gene3D" id="3.40.50.300">
    <property type="entry name" value="P-loop containing nucleotide triphosphate hydrolases"/>
    <property type="match status" value="2"/>
</dbReference>
<feature type="transmembrane region" description="Helical" evidence="9">
    <location>
        <begin position="672"/>
        <end position="693"/>
    </location>
</feature>
<evidence type="ECO:0000256" key="4">
    <source>
        <dbReference type="ARBA" id="ARBA00022737"/>
    </source>
</evidence>
<dbReference type="CDD" id="cd03244">
    <property type="entry name" value="ABCC_MRP_domain2"/>
    <property type="match status" value="1"/>
</dbReference>
<keyword evidence="5" id="KW-0547">Nucleotide-binding</keyword>
<feature type="domain" description="ABC transporter" evidence="10">
    <location>
        <begin position="999"/>
        <end position="1232"/>
    </location>
</feature>
<evidence type="ECO:0008006" key="14">
    <source>
        <dbReference type="Google" id="ProtNLM"/>
    </source>
</evidence>
<keyword evidence="2" id="KW-0813">Transport</keyword>
<feature type="transmembrane region" description="Helical" evidence="9">
    <location>
        <begin position="324"/>
        <end position="349"/>
    </location>
</feature>
<dbReference type="PROSITE" id="PS50929">
    <property type="entry name" value="ABC_TM1F"/>
    <property type="match status" value="2"/>
</dbReference>
<dbReference type="GO" id="GO:0005524">
    <property type="term" value="F:ATP binding"/>
    <property type="evidence" value="ECO:0007669"/>
    <property type="project" value="UniProtKB-KW"/>
</dbReference>
<keyword evidence="13" id="KW-1185">Reference proteome</keyword>
<dbReference type="GO" id="GO:0140359">
    <property type="term" value="F:ABC-type transporter activity"/>
    <property type="evidence" value="ECO:0007669"/>
    <property type="project" value="InterPro"/>
</dbReference>
<dbReference type="SUPFAM" id="SSF52540">
    <property type="entry name" value="P-loop containing nucleoside triphosphate hydrolases"/>
    <property type="match status" value="2"/>
</dbReference>
<evidence type="ECO:0000256" key="2">
    <source>
        <dbReference type="ARBA" id="ARBA00022448"/>
    </source>
</evidence>
<dbReference type="PROSITE" id="PS00211">
    <property type="entry name" value="ABC_TRANSPORTER_1"/>
    <property type="match status" value="2"/>
</dbReference>
<feature type="transmembrane region" description="Helical" evidence="9">
    <location>
        <begin position="724"/>
        <end position="748"/>
    </location>
</feature>
<dbReference type="Pfam" id="PF00005">
    <property type="entry name" value="ABC_tran"/>
    <property type="match status" value="2"/>
</dbReference>
<comment type="subcellular location">
    <subcellularLocation>
        <location evidence="1">Membrane</location>
        <topology evidence="1">Multi-pass membrane protein</topology>
    </subcellularLocation>
</comment>
<name>A0AA38MN40_9CUCU</name>
<dbReference type="InterPro" id="IPR036640">
    <property type="entry name" value="ABC1_TM_sf"/>
</dbReference>
<evidence type="ECO:0000256" key="9">
    <source>
        <dbReference type="SAM" id="Phobius"/>
    </source>
</evidence>
<dbReference type="GO" id="GO:0016020">
    <property type="term" value="C:membrane"/>
    <property type="evidence" value="ECO:0007669"/>
    <property type="project" value="UniProtKB-SubCell"/>
</dbReference>
<organism evidence="12 13">
    <name type="scientific">Zophobas morio</name>
    <dbReference type="NCBI Taxonomy" id="2755281"/>
    <lineage>
        <taxon>Eukaryota</taxon>
        <taxon>Metazoa</taxon>
        <taxon>Ecdysozoa</taxon>
        <taxon>Arthropoda</taxon>
        <taxon>Hexapoda</taxon>
        <taxon>Insecta</taxon>
        <taxon>Pterygota</taxon>
        <taxon>Neoptera</taxon>
        <taxon>Endopterygota</taxon>
        <taxon>Coleoptera</taxon>
        <taxon>Polyphaga</taxon>
        <taxon>Cucujiformia</taxon>
        <taxon>Tenebrionidae</taxon>
        <taxon>Zophobas</taxon>
    </lineage>
</organism>
<keyword evidence="4" id="KW-0677">Repeat</keyword>
<evidence type="ECO:0000256" key="7">
    <source>
        <dbReference type="ARBA" id="ARBA00022989"/>
    </source>
</evidence>
<proteinExistence type="predicted"/>
<evidence type="ECO:0000256" key="6">
    <source>
        <dbReference type="ARBA" id="ARBA00022840"/>
    </source>
</evidence>
<feature type="transmembrane region" description="Helical" evidence="9">
    <location>
        <begin position="824"/>
        <end position="841"/>
    </location>
</feature>
<protein>
    <recommendedName>
        <fullName evidence="14">Multidrug resistance-associated protein lethal(2)03659</fullName>
    </recommendedName>
</protein>
<evidence type="ECO:0000256" key="3">
    <source>
        <dbReference type="ARBA" id="ARBA00022692"/>
    </source>
</evidence>
<dbReference type="InterPro" id="IPR050173">
    <property type="entry name" value="ABC_transporter_C-like"/>
</dbReference>
<dbReference type="FunFam" id="3.40.50.300:FF:000973">
    <property type="entry name" value="Multidrug resistance-associated protein 4"/>
    <property type="match status" value="1"/>
</dbReference>
<dbReference type="Proteomes" id="UP001168821">
    <property type="component" value="Unassembled WGS sequence"/>
</dbReference>
<reference evidence="12" key="1">
    <citation type="journal article" date="2023" name="G3 (Bethesda)">
        <title>Whole genome assemblies of Zophobas morio and Tenebrio molitor.</title>
        <authorList>
            <person name="Kaur S."/>
            <person name="Stinson S.A."/>
            <person name="diCenzo G.C."/>
        </authorList>
    </citation>
    <scope>NUCLEOTIDE SEQUENCE</scope>
    <source>
        <strain evidence="12">QUZm001</strain>
    </source>
</reference>
<dbReference type="AlphaFoldDB" id="A0AA38MN40"/>
<feature type="transmembrane region" description="Helical" evidence="9">
    <location>
        <begin position="126"/>
        <end position="147"/>
    </location>
</feature>
<dbReference type="Pfam" id="PF00664">
    <property type="entry name" value="ABC_membrane"/>
    <property type="match status" value="2"/>
</dbReference>
<feature type="transmembrane region" description="Helical" evidence="9">
    <location>
        <begin position="213"/>
        <end position="241"/>
    </location>
</feature>
<dbReference type="InterPro" id="IPR003593">
    <property type="entry name" value="AAA+_ATPase"/>
</dbReference>
<keyword evidence="6" id="KW-0067">ATP-binding</keyword>
<feature type="domain" description="ABC transporter" evidence="10">
    <location>
        <begin position="411"/>
        <end position="632"/>
    </location>
</feature>
<keyword evidence="3 9" id="KW-0812">Transmembrane</keyword>
<evidence type="ECO:0000256" key="5">
    <source>
        <dbReference type="ARBA" id="ARBA00022741"/>
    </source>
</evidence>
<feature type="domain" description="ABC transmembrane type-1" evidence="11">
    <location>
        <begin position="678"/>
        <end position="964"/>
    </location>
</feature>
<dbReference type="PROSITE" id="PS50893">
    <property type="entry name" value="ABC_TRANSPORTER_2"/>
    <property type="match status" value="2"/>
</dbReference>
<evidence type="ECO:0000259" key="10">
    <source>
        <dbReference type="PROSITE" id="PS50893"/>
    </source>
</evidence>
<gene>
    <name evidence="12" type="ORF">Zmor_006177</name>
</gene>
<keyword evidence="8 9" id="KW-0472">Membrane</keyword>
<feature type="transmembrane region" description="Helical" evidence="9">
    <location>
        <begin position="896"/>
        <end position="929"/>
    </location>
</feature>
<dbReference type="SUPFAM" id="SSF90123">
    <property type="entry name" value="ABC transporter transmembrane region"/>
    <property type="match status" value="2"/>
</dbReference>
<accession>A0AA38MN40</accession>
<dbReference type="PANTHER" id="PTHR24223">
    <property type="entry name" value="ATP-BINDING CASSETTE SUB-FAMILY C"/>
    <property type="match status" value="1"/>
</dbReference>
<evidence type="ECO:0000313" key="12">
    <source>
        <dbReference type="EMBL" id="KAJ3661793.1"/>
    </source>
</evidence>
<feature type="transmembrane region" description="Helical" evidence="9">
    <location>
        <begin position="798"/>
        <end position="818"/>
    </location>
</feature>
<sequence length="1270" mass="144152">MEDRQLMKTSQNKSKKHIPFCWQLPVILKGWKQELTEDDLYTPLKEFESRRLGDKLERLWQDEEQFSKNPSLTTALWKLVRVKFMLYGFVLFVFKLTSFTVQPHCLRKILDYHTSNQTDVSLREAYTYAGISATTILLFMIVIHWTILQLTLLGLKVRIACSSLIFRRALKLKQSSLGKVPMGHVINLLSNDVNRFETCLPFLPHVWIAPVNLIIVTCILDFTLGHTATCGIGVLVIFVIFQMYSMKMLSSVRRNVAEKTDYRVRLMNDVICGIQAIKMYTWEKPYMKLIHNVRKQEMNKVVASNHIRVLNLVFRIYISKLGVYLSILVTTLMGLPLTSQYVFVMFNIYETLKMSTSMLFQHALGQVAETNISIQRIQSYLLHDHQTLTPNVDSIAKFRQDKYQTKPGISLKSVSIKWNSASPSFTLSHVNFEASPGELVAIAGATGSGKSTLLYAILNEVDVIKGNMEVEGTISYTSQEPWIFSASIKQNILFGEDFNRLKYLKVLKACALEHDLAMFPHGDQTRVGERGVMLSGGQKARIGLARAVYRDADVYLLDDPLSAVDSQVARHIFNDCVCGYLKTKCVILVTHQIQFLKRVNRVYLIESQTVYKCNEDTNFANFGKYFVDDVSKTEETQPNFVELNQLQVETKEHRSSDTTLSKAYKGYVSAGNCFLTCVIFCSFVIGLGINISVDYFLALWVDAEQGDTVKDWNFLKFLDKSCYLYVYTVLLVLLVLSSHGTSCLFVTWSKSISNNLHNVMLQRIVNATVTFFNEHSSGRILNRFTKDIGIVDEIIPPVFMAVLTSLSVILSVLCLIIFSNYWIVFPIVLVVLITIGFKMIFQHTSSSLKRTEAVTRSAALTHLSASVQGLPIIRAFGLESKIVDEFDYHESLHSSAFYLFATTFAAFSFWTDVVCALFNILVIFSFLFIKVDSSAGFVGLAITQSMMLVRLVQYTLKNWGDLEARMVSVERIIEYTEIEVESNAGVAKVAQDWPTTGKLSFVSVSLQYSPDTPFVLKNISFEIKHGEKIGIVGRTGAGKTSLTSVLFRLFHHEGDVFIDGVNTKTISLDVLRSKITIIPQDPVLFLGTLRKNIDPFDDYTDHEIWTCLDELELKEMVSKLSNGLESQISEKGSNFSFGEKQLLCLVRAMLRNNKLIVLDEATANVDLKTDELIQSVIRRKFRHCTVLTVAHRLNTVIDSDRILVLDDGLIVEFDHPFLLLQNTEGFFYEYIKQYGNAVVSEFKASAEENYRQLNTASTLTEYENEEDKSL</sequence>
<dbReference type="CDD" id="cd18580">
    <property type="entry name" value="ABC_6TM_ABCC_D2"/>
    <property type="match status" value="1"/>
</dbReference>
<dbReference type="SMART" id="SM00382">
    <property type="entry name" value="AAA"/>
    <property type="match status" value="2"/>
</dbReference>
<feature type="transmembrane region" description="Helical" evidence="9">
    <location>
        <begin position="84"/>
        <end position="106"/>
    </location>
</feature>
<dbReference type="InterPro" id="IPR011527">
    <property type="entry name" value="ABC1_TM_dom"/>
</dbReference>
<dbReference type="InterPro" id="IPR017871">
    <property type="entry name" value="ABC_transporter-like_CS"/>
</dbReference>
<evidence type="ECO:0000256" key="1">
    <source>
        <dbReference type="ARBA" id="ARBA00004141"/>
    </source>
</evidence>